<dbReference type="GO" id="GO:0022857">
    <property type="term" value="F:transmembrane transporter activity"/>
    <property type="evidence" value="ECO:0007669"/>
    <property type="project" value="UniProtKB-UniRule"/>
</dbReference>
<dbReference type="GO" id="GO:0005886">
    <property type="term" value="C:plasma membrane"/>
    <property type="evidence" value="ECO:0007669"/>
    <property type="project" value="UniProtKB-SubCell"/>
</dbReference>
<evidence type="ECO:0000256" key="5">
    <source>
        <dbReference type="ARBA" id="ARBA00023136"/>
    </source>
</evidence>
<keyword evidence="9" id="KW-1185">Reference proteome</keyword>
<keyword evidence="4 6" id="KW-1133">Transmembrane helix</keyword>
<feature type="region of interest" description="Disordered" evidence="7">
    <location>
        <begin position="324"/>
        <end position="345"/>
    </location>
</feature>
<keyword evidence="5 6" id="KW-0472">Membrane</keyword>
<evidence type="ECO:0000256" key="3">
    <source>
        <dbReference type="ARBA" id="ARBA00022692"/>
    </source>
</evidence>
<reference evidence="8" key="1">
    <citation type="journal article" date="2023" name="Insect Mol. Biol.">
        <title>Genome sequencing provides insights into the evolution of gene families encoding plant cell wall-degrading enzymes in longhorned beetles.</title>
        <authorList>
            <person name="Shin N.R."/>
            <person name="Okamura Y."/>
            <person name="Kirsch R."/>
            <person name="Pauchet Y."/>
        </authorList>
    </citation>
    <scope>NUCLEOTIDE SEQUENCE</scope>
    <source>
        <strain evidence="8">AMC_N1</strain>
    </source>
</reference>
<evidence type="ECO:0000256" key="2">
    <source>
        <dbReference type="ARBA" id="ARBA00007168"/>
    </source>
</evidence>
<keyword evidence="3 6" id="KW-0812">Transmembrane</keyword>
<dbReference type="InterPro" id="IPR007603">
    <property type="entry name" value="Choline_transptr-like"/>
</dbReference>
<evidence type="ECO:0000313" key="9">
    <source>
        <dbReference type="Proteomes" id="UP001162162"/>
    </source>
</evidence>
<dbReference type="PANTHER" id="PTHR12385">
    <property type="entry name" value="CHOLINE TRANSPORTER-LIKE (SLC FAMILY 44)"/>
    <property type="match status" value="1"/>
</dbReference>
<organism evidence="8 9">
    <name type="scientific">Aromia moschata</name>
    <dbReference type="NCBI Taxonomy" id="1265417"/>
    <lineage>
        <taxon>Eukaryota</taxon>
        <taxon>Metazoa</taxon>
        <taxon>Ecdysozoa</taxon>
        <taxon>Arthropoda</taxon>
        <taxon>Hexapoda</taxon>
        <taxon>Insecta</taxon>
        <taxon>Pterygota</taxon>
        <taxon>Neoptera</taxon>
        <taxon>Endopterygota</taxon>
        <taxon>Coleoptera</taxon>
        <taxon>Polyphaga</taxon>
        <taxon>Cucujiformia</taxon>
        <taxon>Chrysomeloidea</taxon>
        <taxon>Cerambycidae</taxon>
        <taxon>Cerambycinae</taxon>
        <taxon>Callichromatini</taxon>
        <taxon>Aromia</taxon>
    </lineage>
</organism>
<sequence length="468" mass="53578">MAIVIICSFAVLDKMCIAQPVKRSVSIVYKFHLGTIAFGSIILILADTFRYMVHAMTKNRILKSCLNFILAILENVLEYLTKRAYIVTGSYGLLWENANPKYINKDAQNGTFKMVFQRERNLSRKGREQTPQKALTYYICTLPLISDSGSIQGTPSCAIWASFEADFELLRLICPSVTGGGNNCCEQPISLSQIFQKSVVSACPNTCNDSGFNLINKQKAWQKQVAPQRRTHHNETMHGQPFLKSGKRAAYLIGHNLGKVIRVTYIGNLTICVGIVLIALISMLLSKLLFLVSEQLKCARELKSATLAKHSFGWEYYNNNKQDKLTTKQRSGRHEKGGRLRSSSTPRFACRTTEGCPKERRYQKIEVARRNRHEVMKMFYIINRCNDEPLSRQRHSLHAEFLRRNLTFNISELNIAGRITSSLGSATLSIFNYMKSARSYTNKNSKINRKERHRRLDQRERLVMYTYR</sequence>
<comment type="subcellular location">
    <subcellularLocation>
        <location evidence="6">Cell membrane</location>
        <topology evidence="6">Multi-pass membrane protein</topology>
    </subcellularLocation>
    <subcellularLocation>
        <location evidence="1">Membrane</location>
        <topology evidence="1">Multi-pass membrane protein</topology>
    </subcellularLocation>
</comment>
<dbReference type="PANTHER" id="PTHR12385:SF96">
    <property type="entry name" value="CHOLINE TRANSPORTER-LIKE PROTEIN"/>
    <property type="match status" value="1"/>
</dbReference>
<evidence type="ECO:0000256" key="7">
    <source>
        <dbReference type="SAM" id="MobiDB-lite"/>
    </source>
</evidence>
<dbReference type="EMBL" id="JAPWTK010000197">
    <property type="protein sequence ID" value="KAJ8946093.1"/>
    <property type="molecule type" value="Genomic_DNA"/>
</dbReference>
<accession>A0AAV8Y5L1</accession>
<dbReference type="AlphaFoldDB" id="A0AAV8Y5L1"/>
<comment type="caution">
    <text evidence="6">Lacks conserved residue(s) required for the propagation of feature annotation.</text>
</comment>
<feature type="transmembrane region" description="Helical" evidence="6">
    <location>
        <begin position="265"/>
        <end position="290"/>
    </location>
</feature>
<proteinExistence type="inferred from homology"/>
<dbReference type="Pfam" id="PF04515">
    <property type="entry name" value="Choline_transpo"/>
    <property type="match status" value="1"/>
</dbReference>
<evidence type="ECO:0000256" key="4">
    <source>
        <dbReference type="ARBA" id="ARBA00022989"/>
    </source>
</evidence>
<feature type="transmembrane region" description="Helical" evidence="6">
    <location>
        <begin position="34"/>
        <end position="53"/>
    </location>
</feature>
<name>A0AAV8Y5L1_9CUCU</name>
<evidence type="ECO:0000256" key="6">
    <source>
        <dbReference type="RuleBase" id="RU368066"/>
    </source>
</evidence>
<comment type="caution">
    <text evidence="8">The sequence shown here is derived from an EMBL/GenBank/DDBJ whole genome shotgun (WGS) entry which is preliminary data.</text>
</comment>
<evidence type="ECO:0000256" key="1">
    <source>
        <dbReference type="ARBA" id="ARBA00004141"/>
    </source>
</evidence>
<comment type="similarity">
    <text evidence="2 6">Belongs to the CTL (choline transporter-like) family.</text>
</comment>
<dbReference type="Proteomes" id="UP001162162">
    <property type="component" value="Unassembled WGS sequence"/>
</dbReference>
<comment type="function">
    <text evidence="6">Choline transporter.</text>
</comment>
<feature type="compositionally biased region" description="Basic and acidic residues" evidence="7">
    <location>
        <begin position="324"/>
        <end position="338"/>
    </location>
</feature>
<protein>
    <recommendedName>
        <fullName evidence="6">Choline transporter-like protein</fullName>
    </recommendedName>
</protein>
<evidence type="ECO:0000313" key="8">
    <source>
        <dbReference type="EMBL" id="KAJ8946093.1"/>
    </source>
</evidence>
<gene>
    <name evidence="8" type="ORF">NQ318_010390</name>
</gene>